<evidence type="ECO:0000313" key="2">
    <source>
        <dbReference type="EMBL" id="GGT59333.1"/>
    </source>
</evidence>
<dbReference type="AlphaFoldDB" id="A0A918HEQ2"/>
<gene>
    <name evidence="2" type="ORF">GCM10014713_61020</name>
</gene>
<keyword evidence="1" id="KW-0812">Transmembrane</keyword>
<protein>
    <submittedName>
        <fullName evidence="2">Uncharacterized protein</fullName>
    </submittedName>
</protein>
<accession>A0A918HEQ2</accession>
<proteinExistence type="predicted"/>
<dbReference type="EMBL" id="BMQQ01000034">
    <property type="protein sequence ID" value="GGT59333.1"/>
    <property type="molecule type" value="Genomic_DNA"/>
</dbReference>
<keyword evidence="3" id="KW-1185">Reference proteome</keyword>
<evidence type="ECO:0000256" key="1">
    <source>
        <dbReference type="SAM" id="Phobius"/>
    </source>
</evidence>
<organism evidence="2 3">
    <name type="scientific">Streptomyces purpureus</name>
    <dbReference type="NCBI Taxonomy" id="1951"/>
    <lineage>
        <taxon>Bacteria</taxon>
        <taxon>Bacillati</taxon>
        <taxon>Actinomycetota</taxon>
        <taxon>Actinomycetes</taxon>
        <taxon>Kitasatosporales</taxon>
        <taxon>Streptomycetaceae</taxon>
        <taxon>Streptomyces</taxon>
    </lineage>
</organism>
<dbReference type="Proteomes" id="UP000619486">
    <property type="component" value="Unassembled WGS sequence"/>
</dbReference>
<reference evidence="2" key="2">
    <citation type="submission" date="2020-09" db="EMBL/GenBank/DDBJ databases">
        <authorList>
            <person name="Sun Q."/>
            <person name="Ohkuma M."/>
        </authorList>
    </citation>
    <scope>NUCLEOTIDE SEQUENCE</scope>
    <source>
        <strain evidence="2">JCM 3172</strain>
    </source>
</reference>
<sequence>MDLARLALAAAPGLAPLDGAPLRADPWSLVIPAAGVVALSGVAAVAQAWWAARRGSTKELRAAETR</sequence>
<reference evidence="2" key="1">
    <citation type="journal article" date="2014" name="Int. J. Syst. Evol. Microbiol.">
        <title>Complete genome sequence of Corynebacterium casei LMG S-19264T (=DSM 44701T), isolated from a smear-ripened cheese.</title>
        <authorList>
            <consortium name="US DOE Joint Genome Institute (JGI-PGF)"/>
            <person name="Walter F."/>
            <person name="Albersmeier A."/>
            <person name="Kalinowski J."/>
            <person name="Ruckert C."/>
        </authorList>
    </citation>
    <scope>NUCLEOTIDE SEQUENCE</scope>
    <source>
        <strain evidence="2">JCM 3172</strain>
    </source>
</reference>
<keyword evidence="1" id="KW-0472">Membrane</keyword>
<comment type="caution">
    <text evidence="2">The sequence shown here is derived from an EMBL/GenBank/DDBJ whole genome shotgun (WGS) entry which is preliminary data.</text>
</comment>
<feature type="transmembrane region" description="Helical" evidence="1">
    <location>
        <begin position="29"/>
        <end position="52"/>
    </location>
</feature>
<keyword evidence="1" id="KW-1133">Transmembrane helix</keyword>
<evidence type="ECO:0000313" key="3">
    <source>
        <dbReference type="Proteomes" id="UP000619486"/>
    </source>
</evidence>
<name>A0A918HEQ2_9ACTN</name>